<sequence>MSRPVAEQADERLDQAVGTLYATFARFELGPVAGCPHCVGEDDQREIRRAPLRELTGEDLDHYAFKAISTWGDADDLRHFLPRLLELAAHGDLPVDVATVVGKLRLARWSRWPPDQRDAIEAFAGAWWRRTLTIFPAPDDAATVLRAIGQAIDDLSPFLSAWLDPPTELAARHLAAFVDELAHSIRRRPTGPVLPGWWHDQPAQLLTWLARPAVRNTVENAFFDASSAPIAAEMSAAADQLAWLPPPGP</sequence>
<dbReference type="Proteomes" id="UP001602245">
    <property type="component" value="Unassembled WGS sequence"/>
</dbReference>
<protein>
    <submittedName>
        <fullName evidence="1">Uncharacterized protein</fullName>
    </submittedName>
</protein>
<comment type="caution">
    <text evidence="1">The sequence shown here is derived from an EMBL/GenBank/DDBJ whole genome shotgun (WGS) entry which is preliminary data.</text>
</comment>
<proteinExistence type="predicted"/>
<dbReference type="EMBL" id="JBIAZU010000001">
    <property type="protein sequence ID" value="MFF5289312.1"/>
    <property type="molecule type" value="Genomic_DNA"/>
</dbReference>
<organism evidence="1 2">
    <name type="scientific">Paractinoplanes globisporus</name>
    <dbReference type="NCBI Taxonomy" id="113565"/>
    <lineage>
        <taxon>Bacteria</taxon>
        <taxon>Bacillati</taxon>
        <taxon>Actinomycetota</taxon>
        <taxon>Actinomycetes</taxon>
        <taxon>Micromonosporales</taxon>
        <taxon>Micromonosporaceae</taxon>
        <taxon>Paractinoplanes</taxon>
    </lineage>
</organism>
<evidence type="ECO:0000313" key="1">
    <source>
        <dbReference type="EMBL" id="MFF5289312.1"/>
    </source>
</evidence>
<dbReference type="RefSeq" id="WP_020509650.1">
    <property type="nucleotide sequence ID" value="NZ_JBIAZU010000001.1"/>
</dbReference>
<reference evidence="1 2" key="1">
    <citation type="submission" date="2024-10" db="EMBL/GenBank/DDBJ databases">
        <title>The Natural Products Discovery Center: Release of the First 8490 Sequenced Strains for Exploring Actinobacteria Biosynthetic Diversity.</title>
        <authorList>
            <person name="Kalkreuter E."/>
            <person name="Kautsar S.A."/>
            <person name="Yang D."/>
            <person name="Bader C.D."/>
            <person name="Teijaro C.N."/>
            <person name="Fluegel L."/>
            <person name="Davis C.M."/>
            <person name="Simpson J.R."/>
            <person name="Lauterbach L."/>
            <person name="Steele A.D."/>
            <person name="Gui C."/>
            <person name="Meng S."/>
            <person name="Li G."/>
            <person name="Viehrig K."/>
            <person name="Ye F."/>
            <person name="Su P."/>
            <person name="Kiefer A.F."/>
            <person name="Nichols A."/>
            <person name="Cepeda A.J."/>
            <person name="Yan W."/>
            <person name="Fan B."/>
            <person name="Jiang Y."/>
            <person name="Adhikari A."/>
            <person name="Zheng C.-J."/>
            <person name="Schuster L."/>
            <person name="Cowan T.M."/>
            <person name="Smanski M.J."/>
            <person name="Chevrette M.G."/>
            <person name="De Carvalho L.P.S."/>
            <person name="Shen B."/>
        </authorList>
    </citation>
    <scope>NUCLEOTIDE SEQUENCE [LARGE SCALE GENOMIC DNA]</scope>
    <source>
        <strain evidence="1 2">NPDC000087</strain>
    </source>
</reference>
<evidence type="ECO:0000313" key="2">
    <source>
        <dbReference type="Proteomes" id="UP001602245"/>
    </source>
</evidence>
<name>A0ABW6W7N8_9ACTN</name>
<keyword evidence="2" id="KW-1185">Reference proteome</keyword>
<gene>
    <name evidence="1" type="ORF">ACFY35_07730</name>
</gene>
<accession>A0ABW6W7N8</accession>